<dbReference type="EMBL" id="FNCQ01000014">
    <property type="protein sequence ID" value="SDG97018.1"/>
    <property type="molecule type" value="Genomic_DNA"/>
</dbReference>
<dbReference type="Proteomes" id="UP000199134">
    <property type="component" value="Unassembled WGS sequence"/>
</dbReference>
<reference evidence="2 3" key="1">
    <citation type="submission" date="2016-10" db="EMBL/GenBank/DDBJ databases">
        <authorList>
            <person name="Varghese N."/>
            <person name="Submissions S."/>
        </authorList>
    </citation>
    <scope>NUCLEOTIDE SEQUENCE</scope>
    <source>
        <strain evidence="2">BP1-145</strain>
        <strain evidence="3">BP1-148</strain>
    </source>
</reference>
<evidence type="ECO:0000313" key="3">
    <source>
        <dbReference type="Proteomes" id="UP000198779"/>
    </source>
</evidence>
<evidence type="ECO:0000313" key="2">
    <source>
        <dbReference type="EMBL" id="SDO30198.1"/>
    </source>
</evidence>
<gene>
    <name evidence="2" type="ORF">SAMN04487900_11495</name>
    <name evidence="1" type="ORF">SAMN04487901_1143</name>
</gene>
<reference evidence="1 4" key="2">
    <citation type="submission" date="2016-10" db="EMBL/GenBank/DDBJ databases">
        <authorList>
            <person name="de Groot N.N."/>
        </authorList>
    </citation>
    <scope>NUCLEOTIDE SEQUENCE [LARGE SCALE GENOMIC DNA]</scope>
    <source>
        <strain evidence="4">BP1-145</strain>
        <strain evidence="1">BP1-148</strain>
    </source>
</reference>
<evidence type="ECO:0000313" key="4">
    <source>
        <dbReference type="Proteomes" id="UP000199134"/>
    </source>
</evidence>
<accession>A0A1G7YKE4</accession>
<evidence type="ECO:0000313" key="1">
    <source>
        <dbReference type="EMBL" id="SDG97018.1"/>
    </source>
</evidence>
<proteinExistence type="predicted"/>
<accession>A0A1H0IFL3</accession>
<sequence length="136" mass="15976">MIIENPEYREETTHHEWGDETREYVVLPKGLPGKSGATILMLSNLKYFLEMFTLGNDEWYLRPYEILAELEKQVMDDAENGEIATTYLMDYKRPGPNVETAFVIFEFSHFEVNTETEPDENYRSLYIYFEYTGSAS</sequence>
<dbReference type="Proteomes" id="UP000198779">
    <property type="component" value="Unassembled WGS sequence"/>
</dbReference>
<dbReference type="AlphaFoldDB" id="A0A1H0IFL3"/>
<name>A0A1H0IFL3_9BACT</name>
<dbReference type="EMBL" id="FNIW01000014">
    <property type="protein sequence ID" value="SDO30198.1"/>
    <property type="molecule type" value="Genomic_DNA"/>
</dbReference>
<keyword evidence="3" id="KW-1185">Reference proteome</keyword>
<protein>
    <submittedName>
        <fullName evidence="2">Uncharacterized protein</fullName>
    </submittedName>
</protein>
<organism evidence="2 4">
    <name type="scientific">Prevotella communis</name>
    <dbReference type="NCBI Taxonomy" id="2913614"/>
    <lineage>
        <taxon>Bacteria</taxon>
        <taxon>Pseudomonadati</taxon>
        <taxon>Bacteroidota</taxon>
        <taxon>Bacteroidia</taxon>
        <taxon>Bacteroidales</taxon>
        <taxon>Prevotellaceae</taxon>
        <taxon>Prevotella</taxon>
    </lineage>
</organism>
<dbReference type="STRING" id="645274.SAMN04487901_1143"/>
<dbReference type="RefSeq" id="WP_091818514.1">
    <property type="nucleotide sequence ID" value="NZ_CP091791.1"/>
</dbReference>